<evidence type="ECO:0000313" key="2">
    <source>
        <dbReference type="Proteomes" id="UP000814128"/>
    </source>
</evidence>
<name>A0ACB8QCL8_9AGAM</name>
<dbReference type="Proteomes" id="UP000814128">
    <property type="component" value="Unassembled WGS sequence"/>
</dbReference>
<protein>
    <submittedName>
        <fullName evidence="1">Uncharacterized protein</fullName>
    </submittedName>
</protein>
<accession>A0ACB8QCL8</accession>
<evidence type="ECO:0000313" key="1">
    <source>
        <dbReference type="EMBL" id="KAI0029544.1"/>
    </source>
</evidence>
<sequence>MNNSSLAGPSNHKRSHGRSRGENRPPRQFLAPVAPTSEDDASSMRKKRSTIIGRVRSPLDFANAVLDVPMSLKSHPPMQSLSRTPKWRPSNPISAMSVDRPLPELPSGSKPKSKKEKEPAAGGGGKKIQAERRLSEAITVSDDEEESDSLSTLSGTQAPVEITRLRTQISELKKLMSAKERVMEEQAKSAVKLKKDLQAANKEVKSQRAELDKLHAQSKQSKEIISNIENTLQCQICIDTLCKPFALSPCGHVLCQDCLQNWFRRAPIDPDDMDTDDDALPLVQRKKTCPVCRTLVRARPLPLFVLKSLLSTLEKARDVGARRPSPPLELEDPWRGIFLETGETSSEDGEDDDDGSADDDSGGENDEDDSSIGEDDAGLLDAYDNTSDDEYTGEWNLPGWEPPAWRHSHTLHPEPLLDKLLRRGATVAMIEAFGMDYSHVDGLIAVDQGMTLYLGYNIELADDDEDGSRFIEWCWEDLDARPERWIVNEEERTVTRMIREDKIDEFDETDSEYFIGDSDEE</sequence>
<dbReference type="EMBL" id="MU273669">
    <property type="protein sequence ID" value="KAI0029544.1"/>
    <property type="molecule type" value="Genomic_DNA"/>
</dbReference>
<gene>
    <name evidence="1" type="ORF">K488DRAFT_88613</name>
</gene>
<reference evidence="1" key="1">
    <citation type="submission" date="2021-02" db="EMBL/GenBank/DDBJ databases">
        <authorList>
            <consortium name="DOE Joint Genome Institute"/>
            <person name="Ahrendt S."/>
            <person name="Looney B.P."/>
            <person name="Miyauchi S."/>
            <person name="Morin E."/>
            <person name="Drula E."/>
            <person name="Courty P.E."/>
            <person name="Chicoki N."/>
            <person name="Fauchery L."/>
            <person name="Kohler A."/>
            <person name="Kuo A."/>
            <person name="Labutti K."/>
            <person name="Pangilinan J."/>
            <person name="Lipzen A."/>
            <person name="Riley R."/>
            <person name="Andreopoulos W."/>
            <person name="He G."/>
            <person name="Johnson J."/>
            <person name="Barry K.W."/>
            <person name="Grigoriev I.V."/>
            <person name="Nagy L."/>
            <person name="Hibbett D."/>
            <person name="Henrissat B."/>
            <person name="Matheny P.B."/>
            <person name="Labbe J."/>
            <person name="Martin F."/>
        </authorList>
    </citation>
    <scope>NUCLEOTIDE SEQUENCE</scope>
    <source>
        <strain evidence="1">EC-137</strain>
    </source>
</reference>
<keyword evidence="2" id="KW-1185">Reference proteome</keyword>
<organism evidence="1 2">
    <name type="scientific">Vararia minispora EC-137</name>
    <dbReference type="NCBI Taxonomy" id="1314806"/>
    <lineage>
        <taxon>Eukaryota</taxon>
        <taxon>Fungi</taxon>
        <taxon>Dikarya</taxon>
        <taxon>Basidiomycota</taxon>
        <taxon>Agaricomycotina</taxon>
        <taxon>Agaricomycetes</taxon>
        <taxon>Russulales</taxon>
        <taxon>Lachnocladiaceae</taxon>
        <taxon>Vararia</taxon>
    </lineage>
</organism>
<reference evidence="1" key="2">
    <citation type="journal article" date="2022" name="New Phytol.">
        <title>Evolutionary transition to the ectomycorrhizal habit in the genomes of a hyperdiverse lineage of mushroom-forming fungi.</title>
        <authorList>
            <person name="Looney B."/>
            <person name="Miyauchi S."/>
            <person name="Morin E."/>
            <person name="Drula E."/>
            <person name="Courty P.E."/>
            <person name="Kohler A."/>
            <person name="Kuo A."/>
            <person name="LaButti K."/>
            <person name="Pangilinan J."/>
            <person name="Lipzen A."/>
            <person name="Riley R."/>
            <person name="Andreopoulos W."/>
            <person name="He G."/>
            <person name="Johnson J."/>
            <person name="Nolan M."/>
            <person name="Tritt A."/>
            <person name="Barry K.W."/>
            <person name="Grigoriev I.V."/>
            <person name="Nagy L.G."/>
            <person name="Hibbett D."/>
            <person name="Henrissat B."/>
            <person name="Matheny P.B."/>
            <person name="Labbe J."/>
            <person name="Martin F.M."/>
        </authorList>
    </citation>
    <scope>NUCLEOTIDE SEQUENCE</scope>
    <source>
        <strain evidence="1">EC-137</strain>
    </source>
</reference>
<comment type="caution">
    <text evidence="1">The sequence shown here is derived from an EMBL/GenBank/DDBJ whole genome shotgun (WGS) entry which is preliminary data.</text>
</comment>
<proteinExistence type="predicted"/>